<reference evidence="1" key="1">
    <citation type="journal article" date="2022" name="Int. J. Mol. Sci.">
        <title>Draft Genome of Tanacetum Coccineum: Genomic Comparison of Closely Related Tanacetum-Family Plants.</title>
        <authorList>
            <person name="Yamashiro T."/>
            <person name="Shiraishi A."/>
            <person name="Nakayama K."/>
            <person name="Satake H."/>
        </authorList>
    </citation>
    <scope>NUCLEOTIDE SEQUENCE</scope>
</reference>
<evidence type="ECO:0000313" key="2">
    <source>
        <dbReference type="Proteomes" id="UP001151760"/>
    </source>
</evidence>
<gene>
    <name evidence="1" type="ORF">Tco_0952894</name>
</gene>
<reference evidence="1" key="2">
    <citation type="submission" date="2022-01" db="EMBL/GenBank/DDBJ databases">
        <authorList>
            <person name="Yamashiro T."/>
            <person name="Shiraishi A."/>
            <person name="Satake H."/>
            <person name="Nakayama K."/>
        </authorList>
    </citation>
    <scope>NUCLEOTIDE SEQUENCE</scope>
</reference>
<sequence length="361" mass="41744">MLLVPKTVYLCSTKTTTFHGLLVFFVKQREITNGKLICNSIMNGPHVRRMILEPRDRDREVPVAETFHEQTDDELTKKEVKKMEADDQAIQTILMGLPEDIYTAVDSYETAKEIWLHVQQMIKGSDIGIQEKKDHNNSSRKQRKELFVCLFYSTYDPQTDMVTEDEEMLKDNEIDKLMALISLSFKKIYKPTNNNFRTSSNTSRANQDNSQESTEALGMIIRRAVNVVGAREMYEEAGVQLNAEQTDWRDDTDDESEDQELEAHYMYMAQIHEVTPDSGDNSGLIFDDEPMHKVQNNNDNYNVFAMENAHPEQPESNNHIYLVEHGDTNITIDSLDICYDRVQDDQDDTDDLDQEHDLLLL</sequence>
<protein>
    <submittedName>
        <fullName evidence="1">Uncharacterized protein</fullName>
    </submittedName>
</protein>
<dbReference type="Proteomes" id="UP001151760">
    <property type="component" value="Unassembled WGS sequence"/>
</dbReference>
<accession>A0ABQ5DZ99</accession>
<name>A0ABQ5DZ99_9ASTR</name>
<comment type="caution">
    <text evidence="1">The sequence shown here is derived from an EMBL/GenBank/DDBJ whole genome shotgun (WGS) entry which is preliminary data.</text>
</comment>
<keyword evidence="2" id="KW-1185">Reference proteome</keyword>
<proteinExistence type="predicted"/>
<organism evidence="1 2">
    <name type="scientific">Tanacetum coccineum</name>
    <dbReference type="NCBI Taxonomy" id="301880"/>
    <lineage>
        <taxon>Eukaryota</taxon>
        <taxon>Viridiplantae</taxon>
        <taxon>Streptophyta</taxon>
        <taxon>Embryophyta</taxon>
        <taxon>Tracheophyta</taxon>
        <taxon>Spermatophyta</taxon>
        <taxon>Magnoliopsida</taxon>
        <taxon>eudicotyledons</taxon>
        <taxon>Gunneridae</taxon>
        <taxon>Pentapetalae</taxon>
        <taxon>asterids</taxon>
        <taxon>campanulids</taxon>
        <taxon>Asterales</taxon>
        <taxon>Asteraceae</taxon>
        <taxon>Asteroideae</taxon>
        <taxon>Anthemideae</taxon>
        <taxon>Anthemidinae</taxon>
        <taxon>Tanacetum</taxon>
    </lineage>
</organism>
<dbReference type="EMBL" id="BQNB010015791">
    <property type="protein sequence ID" value="GJT44179.1"/>
    <property type="molecule type" value="Genomic_DNA"/>
</dbReference>
<evidence type="ECO:0000313" key="1">
    <source>
        <dbReference type="EMBL" id="GJT44179.1"/>
    </source>
</evidence>